<dbReference type="InterPro" id="IPR050188">
    <property type="entry name" value="RluA_PseudoU_synthase"/>
</dbReference>
<dbReference type="SUPFAM" id="SSF55120">
    <property type="entry name" value="Pseudouridine synthase"/>
    <property type="match status" value="1"/>
</dbReference>
<evidence type="ECO:0000256" key="1">
    <source>
        <dbReference type="ARBA" id="ARBA00000073"/>
    </source>
</evidence>
<dbReference type="PANTHER" id="PTHR21600">
    <property type="entry name" value="MITOCHONDRIAL RNA PSEUDOURIDINE SYNTHASE"/>
    <property type="match status" value="1"/>
</dbReference>
<dbReference type="Proteomes" id="UP000095492">
    <property type="component" value="Unassembled WGS sequence"/>
</dbReference>
<dbReference type="Gene3D" id="3.30.2350.10">
    <property type="entry name" value="Pseudouridine synthase"/>
    <property type="match status" value="1"/>
</dbReference>
<evidence type="ECO:0000313" key="7">
    <source>
        <dbReference type="Proteomes" id="UP000095492"/>
    </source>
</evidence>
<comment type="function">
    <text evidence="4">Responsible for synthesis of pseudouridine from uracil.</text>
</comment>
<dbReference type="STRING" id="39490.ERS852448_00462"/>
<evidence type="ECO:0000256" key="4">
    <source>
        <dbReference type="RuleBase" id="RU362028"/>
    </source>
</evidence>
<evidence type="ECO:0000259" key="5">
    <source>
        <dbReference type="Pfam" id="PF00849"/>
    </source>
</evidence>
<keyword evidence="4 6" id="KW-0413">Isomerase</keyword>
<dbReference type="GO" id="GO:0140098">
    <property type="term" value="F:catalytic activity, acting on RNA"/>
    <property type="evidence" value="ECO:0007669"/>
    <property type="project" value="UniProtKB-ARBA"/>
</dbReference>
<evidence type="ECO:0000256" key="3">
    <source>
        <dbReference type="PIRSR" id="PIRSR606225-1"/>
    </source>
</evidence>
<feature type="domain" description="Pseudouridine synthase RsuA/RluA-like" evidence="5">
    <location>
        <begin position="87"/>
        <end position="238"/>
    </location>
</feature>
<evidence type="ECO:0000256" key="2">
    <source>
        <dbReference type="ARBA" id="ARBA00010876"/>
    </source>
</evidence>
<gene>
    <name evidence="6" type="primary">rluD_1</name>
    <name evidence="6" type="ORF">ERS852448_00462</name>
</gene>
<protein>
    <recommendedName>
        <fullName evidence="4">Pseudouridine synthase</fullName>
        <ecNumber evidence="4">5.4.99.-</ecNumber>
    </recommendedName>
</protein>
<dbReference type="InterPro" id="IPR020103">
    <property type="entry name" value="PsdUridine_synth_cat_dom_sf"/>
</dbReference>
<name>A0A173RKI8_EUBRA</name>
<proteinExistence type="inferred from homology"/>
<sequence length="294" mass="33219">MIRNLDYKITQEADSILSFLKEHGYSSNLIVHLKKTPESILKNGIWSYVNEPLHAGDLLHIHIEENEGSGNIVPNEIPLSILYEDEDILVIDKPANMPIHPSMNHYEQTLANGVLWYYATQQNPYTFRCITRLDRDTTGVTLLAKHMLSASVLSKAMQQKLIQKEYLALCDGVTPEHGTINAPICRAADSVIERCVDFEKGDSAVTHFTREWTNGQISLVRVKPETGRTHQIRVHMKHTGHPLLGDFLYHPEDHSISRQALHCASLTFTHPITGETLTINAKLPEDMQQLLSQS</sequence>
<dbReference type="GO" id="GO:0009982">
    <property type="term" value="F:pseudouridine synthase activity"/>
    <property type="evidence" value="ECO:0007669"/>
    <property type="project" value="InterPro"/>
</dbReference>
<dbReference type="EMBL" id="CYYA01000002">
    <property type="protein sequence ID" value="CUM78236.1"/>
    <property type="molecule type" value="Genomic_DNA"/>
</dbReference>
<comment type="similarity">
    <text evidence="2 4">Belongs to the pseudouridine synthase RluA family.</text>
</comment>
<dbReference type="GO" id="GO:0000455">
    <property type="term" value="P:enzyme-directed rRNA pseudouridine synthesis"/>
    <property type="evidence" value="ECO:0007669"/>
    <property type="project" value="TreeGrafter"/>
</dbReference>
<evidence type="ECO:0000313" key="6">
    <source>
        <dbReference type="EMBL" id="CUM78236.1"/>
    </source>
</evidence>
<dbReference type="InterPro" id="IPR006225">
    <property type="entry name" value="PsdUridine_synth_RluC/D"/>
</dbReference>
<dbReference type="AlphaFoldDB" id="A0A173RKI8"/>
<comment type="catalytic activity">
    <reaction evidence="1 4">
        <text>a uridine in RNA = a pseudouridine in RNA</text>
        <dbReference type="Rhea" id="RHEA:48348"/>
        <dbReference type="Rhea" id="RHEA-COMP:12068"/>
        <dbReference type="Rhea" id="RHEA-COMP:12069"/>
        <dbReference type="ChEBI" id="CHEBI:65314"/>
        <dbReference type="ChEBI" id="CHEBI:65315"/>
    </reaction>
</comment>
<dbReference type="CDD" id="cd02869">
    <property type="entry name" value="PseudoU_synth_RluA_like"/>
    <property type="match status" value="1"/>
</dbReference>
<reference evidence="6 7" key="1">
    <citation type="submission" date="2015-09" db="EMBL/GenBank/DDBJ databases">
        <authorList>
            <consortium name="Pathogen Informatics"/>
        </authorList>
    </citation>
    <scope>NUCLEOTIDE SEQUENCE [LARGE SCALE GENOMIC DNA]</scope>
    <source>
        <strain evidence="6 7">2789STDY5608891</strain>
    </source>
</reference>
<dbReference type="InterPro" id="IPR006145">
    <property type="entry name" value="PsdUridine_synth_RsuA/RluA"/>
</dbReference>
<dbReference type="PANTHER" id="PTHR21600:SF35">
    <property type="entry name" value="PSEUDOURIDINE SYNTHASE"/>
    <property type="match status" value="1"/>
</dbReference>
<dbReference type="OrthoDB" id="9807829at2"/>
<dbReference type="GO" id="GO:0003723">
    <property type="term" value="F:RNA binding"/>
    <property type="evidence" value="ECO:0007669"/>
    <property type="project" value="InterPro"/>
</dbReference>
<dbReference type="EC" id="5.4.99.-" evidence="4"/>
<organism evidence="6 7">
    <name type="scientific">Eubacterium ramulus</name>
    <dbReference type="NCBI Taxonomy" id="39490"/>
    <lineage>
        <taxon>Bacteria</taxon>
        <taxon>Bacillati</taxon>
        <taxon>Bacillota</taxon>
        <taxon>Clostridia</taxon>
        <taxon>Eubacteriales</taxon>
        <taxon>Eubacteriaceae</taxon>
        <taxon>Eubacterium</taxon>
    </lineage>
</organism>
<dbReference type="Pfam" id="PF00849">
    <property type="entry name" value="PseudoU_synth_2"/>
    <property type="match status" value="1"/>
</dbReference>
<dbReference type="GeneID" id="97391141"/>
<feature type="active site" evidence="3">
    <location>
        <position position="134"/>
    </location>
</feature>
<dbReference type="NCBIfam" id="TIGR00005">
    <property type="entry name" value="rluA_subfam"/>
    <property type="match status" value="1"/>
</dbReference>
<dbReference type="RefSeq" id="WP_022035429.1">
    <property type="nucleotide sequence ID" value="NZ_CP173382.1"/>
</dbReference>
<accession>A0A173RKI8</accession>